<dbReference type="Proteomes" id="UP001148184">
    <property type="component" value="Unassembled WGS sequence"/>
</dbReference>
<comment type="caution">
    <text evidence="1">The sequence shown here is derived from an EMBL/GenBank/DDBJ whole genome shotgun (WGS) entry which is preliminary data.</text>
</comment>
<accession>A0ABT5P7N8</accession>
<gene>
    <name evidence="1" type="ORF">M5G17_11555</name>
</gene>
<evidence type="ECO:0000313" key="2">
    <source>
        <dbReference type="Proteomes" id="UP001148184"/>
    </source>
</evidence>
<name>A0ABT5P7N8_9PSED</name>
<organism evidence="1 2">
    <name type="scientific">Pseudomonas rubra</name>
    <dbReference type="NCBI Taxonomy" id="2942627"/>
    <lineage>
        <taxon>Bacteria</taxon>
        <taxon>Pseudomonadati</taxon>
        <taxon>Pseudomonadota</taxon>
        <taxon>Gammaproteobacteria</taxon>
        <taxon>Pseudomonadales</taxon>
        <taxon>Pseudomonadaceae</taxon>
        <taxon>Pseudomonas</taxon>
    </lineage>
</organism>
<dbReference type="RefSeq" id="WP_273893051.1">
    <property type="nucleotide sequence ID" value="NZ_JAMDGP010000029.1"/>
</dbReference>
<dbReference type="EMBL" id="JAMDGZ010000022">
    <property type="protein sequence ID" value="MDD1014311.1"/>
    <property type="molecule type" value="Genomic_DNA"/>
</dbReference>
<sequence>MVLHYTNRSKEIACGRNNHDLVSTSLNDRVTCKKCRSSKAFQQRSWFNDFQNRTATEPMGLEEWTSGAMTFAQAAQFSLRCFLVEAEEMAQGLERDLQPLIVNE</sequence>
<reference evidence="1 2" key="1">
    <citation type="submission" date="2022-05" db="EMBL/GenBank/DDBJ databases">
        <title>Novel Pseudomonas spp. Isolated from a Rainbow Trout Aquaculture Facility.</title>
        <authorList>
            <person name="Testerman T."/>
            <person name="Graf J."/>
        </authorList>
    </citation>
    <scope>NUCLEOTIDE SEQUENCE [LARGE SCALE GENOMIC DNA]</scope>
    <source>
        <strain evidence="1 2">ID1025</strain>
    </source>
</reference>
<protein>
    <submittedName>
        <fullName evidence="1">Uncharacterized protein</fullName>
    </submittedName>
</protein>
<keyword evidence="2" id="KW-1185">Reference proteome</keyword>
<evidence type="ECO:0000313" key="1">
    <source>
        <dbReference type="EMBL" id="MDD1014311.1"/>
    </source>
</evidence>
<proteinExistence type="predicted"/>